<sequence length="287" mass="30816">MASLELLYIDKDGKQSDPPSSVDCGLSPLHIHKSSTSAGNAISRTLQCNSAQRASVSEGQCNSAPRTVPLKGGLFGKQNPQGLPKEAKVCCDEELETSFTYIDENVNLQRASPQLSAKSPYGQSTQSPGSENQQEALQELSQMSEDESSSEAQGKSVDYGFISAVTFLVSGITLVVISYAIPREVNVDKDSVSAREMERLENESARIGAHLDRCVIAGLCLLTLGGVVLSTLLMISMWKGEMYRRKAFAYSKQSAKLYGSINLRAGASPTGTTAHLSVLEDDVITLN</sequence>
<dbReference type="InParanoid" id="W5NP66"/>
<feature type="transmembrane region" description="Helical" evidence="2">
    <location>
        <begin position="159"/>
        <end position="181"/>
    </location>
</feature>
<dbReference type="EMBL" id="AHAT01012187">
    <property type="status" value="NOT_ANNOTATED_CDS"/>
    <property type="molecule type" value="Genomic_DNA"/>
</dbReference>
<dbReference type="PANTHER" id="PTHR16125">
    <property type="entry name" value="TRANSMEMBRANE PROTEIN 74"/>
    <property type="match status" value="1"/>
</dbReference>
<evidence type="ECO:0000256" key="1">
    <source>
        <dbReference type="SAM" id="MobiDB-lite"/>
    </source>
</evidence>
<feature type="region of interest" description="Disordered" evidence="1">
    <location>
        <begin position="113"/>
        <end position="149"/>
    </location>
</feature>
<feature type="compositionally biased region" description="Polar residues" evidence="1">
    <location>
        <begin position="113"/>
        <end position="143"/>
    </location>
</feature>
<reference evidence="3" key="2">
    <citation type="submission" date="2025-08" db="UniProtKB">
        <authorList>
            <consortium name="Ensembl"/>
        </authorList>
    </citation>
    <scope>IDENTIFICATION</scope>
</reference>
<dbReference type="AlphaFoldDB" id="W5NP66"/>
<dbReference type="Proteomes" id="UP000018468">
    <property type="component" value="Linkage group LG11"/>
</dbReference>
<protein>
    <submittedName>
        <fullName evidence="3">Transmembrane protein 74</fullName>
    </submittedName>
</protein>
<dbReference type="KEGG" id="loc:102687170"/>
<dbReference type="InterPro" id="IPR029695">
    <property type="entry name" value="TMEM74-like"/>
</dbReference>
<proteinExistence type="predicted"/>
<keyword evidence="2" id="KW-0472">Membrane</keyword>
<dbReference type="PANTHER" id="PTHR16125:SF3">
    <property type="entry name" value="TRANSMEMBRANE PROTEIN 74"/>
    <property type="match status" value="1"/>
</dbReference>
<dbReference type="HOGENOM" id="CLU_079915_0_0_1"/>
<dbReference type="OrthoDB" id="6096234at2759"/>
<feature type="transmembrane region" description="Helical" evidence="2">
    <location>
        <begin position="215"/>
        <end position="238"/>
    </location>
</feature>
<reference evidence="4" key="1">
    <citation type="submission" date="2011-12" db="EMBL/GenBank/DDBJ databases">
        <title>The Draft Genome of Lepisosteus oculatus.</title>
        <authorList>
            <consortium name="The Broad Institute Genome Assembly &amp; Analysis Group"/>
            <consortium name="Computational R&amp;D Group"/>
            <consortium name="and Sequencing Platform"/>
            <person name="Di Palma F."/>
            <person name="Alfoldi J."/>
            <person name="Johnson J."/>
            <person name="Berlin A."/>
            <person name="Gnerre S."/>
            <person name="Jaffe D."/>
            <person name="MacCallum I."/>
            <person name="Young S."/>
            <person name="Walker B.J."/>
            <person name="Lander E.S."/>
            <person name="Lindblad-Toh K."/>
        </authorList>
    </citation>
    <scope>NUCLEOTIDE SEQUENCE [LARGE SCALE GENOMIC DNA]</scope>
</reference>
<dbReference type="eggNOG" id="ENOG502QUYY">
    <property type="taxonomic scope" value="Eukaryota"/>
</dbReference>
<keyword evidence="4" id="KW-1185">Reference proteome</keyword>
<dbReference type="GeneID" id="102687170"/>
<reference evidence="3" key="3">
    <citation type="submission" date="2025-09" db="UniProtKB">
        <authorList>
            <consortium name="Ensembl"/>
        </authorList>
    </citation>
    <scope>IDENTIFICATION</scope>
</reference>
<evidence type="ECO:0000313" key="3">
    <source>
        <dbReference type="Ensembl" id="ENSLOCP00000022425.1"/>
    </source>
</evidence>
<evidence type="ECO:0000313" key="4">
    <source>
        <dbReference type="Proteomes" id="UP000018468"/>
    </source>
</evidence>
<dbReference type="Pfam" id="PF14927">
    <property type="entry name" value="Neurensin"/>
    <property type="match status" value="1"/>
</dbReference>
<dbReference type="Bgee" id="ENSLOCG00000018324">
    <property type="expression patterns" value="Expressed in brain and 6 other cell types or tissues"/>
</dbReference>
<dbReference type="GeneTree" id="ENSGT00530000063880"/>
<organism evidence="3 4">
    <name type="scientific">Lepisosteus oculatus</name>
    <name type="common">Spotted gar</name>
    <dbReference type="NCBI Taxonomy" id="7918"/>
    <lineage>
        <taxon>Eukaryota</taxon>
        <taxon>Metazoa</taxon>
        <taxon>Chordata</taxon>
        <taxon>Craniata</taxon>
        <taxon>Vertebrata</taxon>
        <taxon>Euteleostomi</taxon>
        <taxon>Actinopterygii</taxon>
        <taxon>Neopterygii</taxon>
        <taxon>Holostei</taxon>
        <taxon>Semionotiformes</taxon>
        <taxon>Lepisosteidae</taxon>
        <taxon>Lepisosteus</taxon>
    </lineage>
</organism>
<name>W5NP66_LEPOC</name>
<accession>W5NP66</accession>
<keyword evidence="2" id="KW-1133">Transmembrane helix</keyword>
<evidence type="ECO:0000256" key="2">
    <source>
        <dbReference type="SAM" id="Phobius"/>
    </source>
</evidence>
<dbReference type="OMA" id="LNEWSHE"/>
<keyword evidence="2" id="KW-0812">Transmembrane</keyword>
<dbReference type="Ensembl" id="ENSLOCT00000022466.1">
    <property type="protein sequence ID" value="ENSLOCP00000022425.1"/>
    <property type="gene ID" value="ENSLOCG00000018324.1"/>
</dbReference>